<sequence>MVVPLSYFRSKTSQRLREAGRMEAHADVRALTILRILDRKAILNLPAHERIVSCHDRDILDKWLDRAITATSLDDLFHDTES</sequence>
<dbReference type="EMBL" id="JASCIS010000080">
    <property type="protein sequence ID" value="MDI3424230.1"/>
    <property type="molecule type" value="Genomic_DNA"/>
</dbReference>
<evidence type="ECO:0000313" key="2">
    <source>
        <dbReference type="Proteomes" id="UP001237105"/>
    </source>
</evidence>
<organism evidence="1 2">
    <name type="scientific">Streptomyces luteolus</name>
    <dbReference type="NCBI Taxonomy" id="3043615"/>
    <lineage>
        <taxon>Bacteria</taxon>
        <taxon>Bacillati</taxon>
        <taxon>Actinomycetota</taxon>
        <taxon>Actinomycetes</taxon>
        <taxon>Kitasatosporales</taxon>
        <taxon>Streptomycetaceae</taxon>
        <taxon>Streptomyces</taxon>
    </lineage>
</organism>
<dbReference type="Proteomes" id="UP001237105">
    <property type="component" value="Unassembled WGS sequence"/>
</dbReference>
<accession>A0ABT6T8M6</accession>
<protein>
    <submittedName>
        <fullName evidence="1">Uncharacterized protein</fullName>
    </submittedName>
</protein>
<evidence type="ECO:0000313" key="1">
    <source>
        <dbReference type="EMBL" id="MDI3424230.1"/>
    </source>
</evidence>
<proteinExistence type="predicted"/>
<gene>
    <name evidence="1" type="ORF">QIT00_37890</name>
</gene>
<keyword evidence="2" id="KW-1185">Reference proteome</keyword>
<name>A0ABT6T8M6_9ACTN</name>
<reference evidence="1 2" key="1">
    <citation type="submission" date="2023-05" db="EMBL/GenBank/DDBJ databases">
        <title>Draft genome sequence of Streptomyces sp. B-S-A12 isolated from a cave soil in Thailand.</title>
        <authorList>
            <person name="Chamroensaksri N."/>
            <person name="Muangham S."/>
        </authorList>
    </citation>
    <scope>NUCLEOTIDE SEQUENCE [LARGE SCALE GENOMIC DNA]</scope>
    <source>
        <strain evidence="1 2">B-S-A12</strain>
    </source>
</reference>
<comment type="caution">
    <text evidence="1">The sequence shown here is derived from an EMBL/GenBank/DDBJ whole genome shotgun (WGS) entry which is preliminary data.</text>
</comment>
<dbReference type="RefSeq" id="WP_282540055.1">
    <property type="nucleotide sequence ID" value="NZ_JASCIS010000080.1"/>
</dbReference>